<evidence type="ECO:0000256" key="3">
    <source>
        <dbReference type="ARBA" id="ARBA00022989"/>
    </source>
</evidence>
<comment type="function">
    <text evidence="7">Functions as a peptidoglycan terminase that cleaves nascent peptidoglycan strands endolytically to terminate their elongation.</text>
</comment>
<dbReference type="Gene3D" id="3.30.1490.480">
    <property type="entry name" value="Endolytic murein transglycosylase"/>
    <property type="match status" value="1"/>
</dbReference>
<dbReference type="RefSeq" id="WP_092621621.1">
    <property type="nucleotide sequence ID" value="NZ_FMYK01000012.1"/>
</dbReference>
<evidence type="ECO:0000256" key="2">
    <source>
        <dbReference type="ARBA" id="ARBA00022692"/>
    </source>
</evidence>
<evidence type="ECO:0000256" key="4">
    <source>
        <dbReference type="ARBA" id="ARBA00023136"/>
    </source>
</evidence>
<proteinExistence type="inferred from homology"/>
<evidence type="ECO:0000313" key="8">
    <source>
        <dbReference type="EMBL" id="SDC74845.1"/>
    </source>
</evidence>
<evidence type="ECO:0000256" key="6">
    <source>
        <dbReference type="ARBA" id="ARBA00023316"/>
    </source>
</evidence>
<dbReference type="InterPro" id="IPR003770">
    <property type="entry name" value="MLTG-like"/>
</dbReference>
<dbReference type="GO" id="GO:0009252">
    <property type="term" value="P:peptidoglycan biosynthetic process"/>
    <property type="evidence" value="ECO:0007669"/>
    <property type="project" value="UniProtKB-UniRule"/>
</dbReference>
<dbReference type="Proteomes" id="UP000242317">
    <property type="component" value="Unassembled WGS sequence"/>
</dbReference>
<dbReference type="CDD" id="cd08010">
    <property type="entry name" value="MltG_like"/>
    <property type="match status" value="1"/>
</dbReference>
<dbReference type="GO" id="GO:0071555">
    <property type="term" value="P:cell wall organization"/>
    <property type="evidence" value="ECO:0007669"/>
    <property type="project" value="UniProtKB-KW"/>
</dbReference>
<dbReference type="AlphaFoldDB" id="A0A1G6P622"/>
<dbReference type="EC" id="4.2.2.29" evidence="7"/>
<keyword evidence="7" id="KW-0997">Cell inner membrane</keyword>
<keyword evidence="2 7" id="KW-0812">Transmembrane</keyword>
<dbReference type="Pfam" id="PF02618">
    <property type="entry name" value="YceG"/>
    <property type="match status" value="1"/>
</dbReference>
<dbReference type="OrthoDB" id="9814591at2"/>
<keyword evidence="6 7" id="KW-0961">Cell wall biogenesis/degradation</keyword>
<dbReference type="PANTHER" id="PTHR30518:SF2">
    <property type="entry name" value="ENDOLYTIC MUREIN TRANSGLYCOSYLASE"/>
    <property type="match status" value="1"/>
</dbReference>
<dbReference type="GO" id="GO:0005886">
    <property type="term" value="C:plasma membrane"/>
    <property type="evidence" value="ECO:0007669"/>
    <property type="project" value="UniProtKB-UniRule"/>
</dbReference>
<evidence type="ECO:0000256" key="1">
    <source>
        <dbReference type="ARBA" id="ARBA00022475"/>
    </source>
</evidence>
<evidence type="ECO:0000256" key="7">
    <source>
        <dbReference type="HAMAP-Rule" id="MF_02065"/>
    </source>
</evidence>
<dbReference type="GO" id="GO:0008932">
    <property type="term" value="F:lytic endotransglycosylase activity"/>
    <property type="evidence" value="ECO:0007669"/>
    <property type="project" value="UniProtKB-UniRule"/>
</dbReference>
<dbReference type="PANTHER" id="PTHR30518">
    <property type="entry name" value="ENDOLYTIC MUREIN TRANSGLYCOSYLASE"/>
    <property type="match status" value="1"/>
</dbReference>
<name>A0A1G6P622_9GAMM</name>
<protein>
    <recommendedName>
        <fullName evidence="7">Endolytic murein transglycosylase</fullName>
        <ecNumber evidence="7">4.2.2.29</ecNumber>
    </recommendedName>
    <alternativeName>
        <fullName evidence="7">Peptidoglycan lytic transglycosylase</fullName>
    </alternativeName>
    <alternativeName>
        <fullName evidence="7">Peptidoglycan polymerization terminase</fullName>
    </alternativeName>
</protein>
<dbReference type="Gene3D" id="3.30.160.60">
    <property type="entry name" value="Classic Zinc Finger"/>
    <property type="match status" value="1"/>
</dbReference>
<keyword evidence="3 7" id="KW-1133">Transmembrane helix</keyword>
<comment type="catalytic activity">
    <reaction evidence="7">
        <text>a peptidoglycan chain = a peptidoglycan chain with N-acetyl-1,6-anhydromuramyl-[peptide] at the reducing end + a peptidoglycan chain with N-acetylglucosamine at the non-reducing end.</text>
        <dbReference type="EC" id="4.2.2.29"/>
    </reaction>
</comment>
<keyword evidence="1 7" id="KW-1003">Cell membrane</keyword>
<reference evidence="9" key="1">
    <citation type="submission" date="2016-09" db="EMBL/GenBank/DDBJ databases">
        <authorList>
            <person name="Varghese N."/>
            <person name="Submissions S."/>
        </authorList>
    </citation>
    <scope>NUCLEOTIDE SEQUENCE [LARGE SCALE GENOMIC DNA]</scope>
    <source>
        <strain evidence="9">ANC 3699</strain>
    </source>
</reference>
<keyword evidence="4 7" id="KW-0472">Membrane</keyword>
<gene>
    <name evidence="7" type="primary">mltG</name>
    <name evidence="8" type="ORF">SAMN05421749_11216</name>
</gene>
<dbReference type="FunFam" id="3.30.160.60:FF:000242">
    <property type="entry name" value="Endolytic murein transglycosylase"/>
    <property type="match status" value="1"/>
</dbReference>
<keyword evidence="9" id="KW-1185">Reference proteome</keyword>
<comment type="similarity">
    <text evidence="7">Belongs to the transglycosylase MltG family.</text>
</comment>
<feature type="site" description="Important for catalytic activity" evidence="7">
    <location>
        <position position="238"/>
    </location>
</feature>
<dbReference type="HAMAP" id="MF_02065">
    <property type="entry name" value="MltG"/>
    <property type="match status" value="1"/>
</dbReference>
<evidence type="ECO:0000313" key="9">
    <source>
        <dbReference type="Proteomes" id="UP000242317"/>
    </source>
</evidence>
<dbReference type="EMBL" id="FMYK01000012">
    <property type="protein sequence ID" value="SDC74845.1"/>
    <property type="molecule type" value="Genomic_DNA"/>
</dbReference>
<dbReference type="NCBIfam" id="TIGR00247">
    <property type="entry name" value="endolytic transglycosylase MltG"/>
    <property type="match status" value="1"/>
</dbReference>
<keyword evidence="5 7" id="KW-0456">Lyase</keyword>
<evidence type="ECO:0000256" key="5">
    <source>
        <dbReference type="ARBA" id="ARBA00023239"/>
    </source>
</evidence>
<accession>A0A1G6P622</accession>
<organism evidence="8 9">
    <name type="scientific">Acinetobacter marinus</name>
    <dbReference type="NCBI Taxonomy" id="281375"/>
    <lineage>
        <taxon>Bacteria</taxon>
        <taxon>Pseudomonadati</taxon>
        <taxon>Pseudomonadota</taxon>
        <taxon>Gammaproteobacteria</taxon>
        <taxon>Moraxellales</taxon>
        <taxon>Moraxellaceae</taxon>
        <taxon>Acinetobacter</taxon>
    </lineage>
</organism>
<sequence>MAKQTQRKPATSNRSAKNKSGFFNQKFLKVIALVCVIGLLICAYVLSQSLWKDYPTDKKVQMLSVEKGQTYSKFIEQLAENDQVKFPIVLKLYQRLLINDTMKAGVYEVHQGTSIASVLNMVSNAENAQMIRILVIEGTTFKQLKQQLKNNQYVKNTVLNQPDTAILKAIGASETHPEGLFAPNTYFYAKGETDLTILKDLYQRQQKILAEEWAKRSADLPYANAYEALIMASIVEKETSVDAELEQVSGVFVRRLNIGMRLQTDPTVIYGMGDRYKGNIRRSDLTTPTPYNTYTINGLPPTPIALPSQKSIHAALHPDDGKAIYFVATGNGGHTFSTTLDEHNQAVKDYLAQLRKNRNQ</sequence>